<keyword evidence="2" id="KW-0732">Signal</keyword>
<reference evidence="4 5" key="1">
    <citation type="submission" date="2018-06" db="EMBL/GenBank/DDBJ databases">
        <title>Comparative genomics of rhizobia nodulating Arachis hypogaea in China.</title>
        <authorList>
            <person name="Li Y."/>
        </authorList>
    </citation>
    <scope>NUCLEOTIDE SEQUENCE [LARGE SCALE GENOMIC DNA]</scope>
    <source>
        <strain evidence="4 5">CCBAU 51670</strain>
    </source>
</reference>
<dbReference type="GO" id="GO:0004553">
    <property type="term" value="F:hydrolase activity, hydrolyzing O-glycosyl compounds"/>
    <property type="evidence" value="ECO:0007669"/>
    <property type="project" value="InterPro"/>
</dbReference>
<name>A0AAE5X4W4_9BRAD</name>
<evidence type="ECO:0000313" key="5">
    <source>
        <dbReference type="Proteomes" id="UP000288972"/>
    </source>
</evidence>
<feature type="domain" description="GH16" evidence="3">
    <location>
        <begin position="8"/>
        <end position="279"/>
    </location>
</feature>
<evidence type="ECO:0000313" key="4">
    <source>
        <dbReference type="EMBL" id="QAU48748.1"/>
    </source>
</evidence>
<dbReference type="PROSITE" id="PS51762">
    <property type="entry name" value="GH16_2"/>
    <property type="match status" value="1"/>
</dbReference>
<comment type="similarity">
    <text evidence="1">Belongs to the glycosyl hydrolase 16 family.</text>
</comment>
<feature type="signal peptide" evidence="2">
    <location>
        <begin position="1"/>
        <end position="27"/>
    </location>
</feature>
<gene>
    <name evidence="4" type="ORF">XH91_27615</name>
</gene>
<dbReference type="Gene3D" id="2.60.120.200">
    <property type="match status" value="1"/>
</dbReference>
<dbReference type="EMBL" id="CP030053">
    <property type="protein sequence ID" value="QAU48748.1"/>
    <property type="molecule type" value="Genomic_DNA"/>
</dbReference>
<evidence type="ECO:0000256" key="1">
    <source>
        <dbReference type="ARBA" id="ARBA00006865"/>
    </source>
</evidence>
<dbReference type="KEGG" id="bgz:XH91_27615"/>
<sequence length="279" mass="31185">MSLVDLARTWKLLVVVGDLLLAQAADACDDGPMPIGAAELQYTKVAFDFCPHTSDIALDGKGATARLYNETWWDKAIPAPSLYSESTDGSLAISLGGVLASVPRAMVGGSLPLLSGDRGFFVEFETSLSDNDPDHFSAVWLMPIEHNQRQEDSYPPDPRGFERWIEIDVDESGFAPGPMGTTLSWSGIWPKYERVRSNPNLYNEKIDRTVRHRFAAGFNPEKLTVTFWYDDKIQYVASGPSVPEIARKQNFYIILDATTHKLGHPYTLYIHRIRAYVPE</sequence>
<dbReference type="InterPro" id="IPR013320">
    <property type="entry name" value="ConA-like_dom_sf"/>
</dbReference>
<protein>
    <recommendedName>
        <fullName evidence="3">GH16 domain-containing protein</fullName>
    </recommendedName>
</protein>
<dbReference type="Proteomes" id="UP000288972">
    <property type="component" value="Chromosome"/>
</dbReference>
<proteinExistence type="inferred from homology"/>
<dbReference type="RefSeq" id="WP_128953508.1">
    <property type="nucleotide sequence ID" value="NZ_CP030053.1"/>
</dbReference>
<dbReference type="InterPro" id="IPR000757">
    <property type="entry name" value="Beta-glucanase-like"/>
</dbReference>
<evidence type="ECO:0000259" key="3">
    <source>
        <dbReference type="PROSITE" id="PS51762"/>
    </source>
</evidence>
<dbReference type="GO" id="GO:0005975">
    <property type="term" value="P:carbohydrate metabolic process"/>
    <property type="evidence" value="ECO:0007669"/>
    <property type="project" value="InterPro"/>
</dbReference>
<evidence type="ECO:0000256" key="2">
    <source>
        <dbReference type="SAM" id="SignalP"/>
    </source>
</evidence>
<organism evidence="4 5">
    <name type="scientific">Bradyrhizobium guangzhouense</name>
    <dbReference type="NCBI Taxonomy" id="1325095"/>
    <lineage>
        <taxon>Bacteria</taxon>
        <taxon>Pseudomonadati</taxon>
        <taxon>Pseudomonadota</taxon>
        <taxon>Alphaproteobacteria</taxon>
        <taxon>Hyphomicrobiales</taxon>
        <taxon>Nitrobacteraceae</taxon>
        <taxon>Bradyrhizobium</taxon>
    </lineage>
</organism>
<dbReference type="SUPFAM" id="SSF49899">
    <property type="entry name" value="Concanavalin A-like lectins/glucanases"/>
    <property type="match status" value="1"/>
</dbReference>
<dbReference type="AlphaFoldDB" id="A0AAE5X4W4"/>
<accession>A0AAE5X4W4</accession>
<feature type="chain" id="PRO_5042259931" description="GH16 domain-containing protein" evidence="2">
    <location>
        <begin position="28"/>
        <end position="279"/>
    </location>
</feature>